<sequence>IFLPLRTQEILLTCQRVVFAIYLALSSLTIFCLLTKTPAELAKTRNYLVMIQISITVTSFYVDILFEPIPLFPAYAGYCVGILCQLGASAQKLLSILWILYIFTGCSIAFCCIHRHQTLIPNNNAAKF</sequence>
<comment type="caution">
    <text evidence="2">The sequence shown here is derived from an EMBL/GenBank/DDBJ whole genome shotgun (WGS) entry which is preliminary data.</text>
</comment>
<evidence type="ECO:0000313" key="2">
    <source>
        <dbReference type="EMBL" id="GMT25906.1"/>
    </source>
</evidence>
<dbReference type="PANTHER" id="PTHR22941">
    <property type="entry name" value="SERPENTINE RECEPTOR"/>
    <property type="match status" value="1"/>
</dbReference>
<gene>
    <name evidence="2" type="ORF">PFISCL1PPCAC_17203</name>
</gene>
<dbReference type="PANTHER" id="PTHR22941:SF26">
    <property type="entry name" value="SERPENTINE RECEPTOR, CLASS H"/>
    <property type="match status" value="1"/>
</dbReference>
<feature type="transmembrane region" description="Helical" evidence="1">
    <location>
        <begin position="17"/>
        <end position="35"/>
    </location>
</feature>
<keyword evidence="1" id="KW-0472">Membrane</keyword>
<dbReference type="AlphaFoldDB" id="A0AAV5W1B5"/>
<dbReference type="Pfam" id="PF10318">
    <property type="entry name" value="7TM_GPCR_Srh"/>
    <property type="match status" value="1"/>
</dbReference>
<evidence type="ECO:0000256" key="1">
    <source>
        <dbReference type="SAM" id="Phobius"/>
    </source>
</evidence>
<keyword evidence="3" id="KW-1185">Reference proteome</keyword>
<name>A0AAV5W1B5_9BILA</name>
<feature type="transmembrane region" description="Helical" evidence="1">
    <location>
        <begin position="93"/>
        <end position="113"/>
    </location>
</feature>
<dbReference type="InterPro" id="IPR053220">
    <property type="entry name" value="Nematode_rcpt-like_serp_H"/>
</dbReference>
<organism evidence="2 3">
    <name type="scientific">Pristionchus fissidentatus</name>
    <dbReference type="NCBI Taxonomy" id="1538716"/>
    <lineage>
        <taxon>Eukaryota</taxon>
        <taxon>Metazoa</taxon>
        <taxon>Ecdysozoa</taxon>
        <taxon>Nematoda</taxon>
        <taxon>Chromadorea</taxon>
        <taxon>Rhabditida</taxon>
        <taxon>Rhabditina</taxon>
        <taxon>Diplogasteromorpha</taxon>
        <taxon>Diplogasteroidea</taxon>
        <taxon>Neodiplogasteridae</taxon>
        <taxon>Pristionchus</taxon>
    </lineage>
</organism>
<dbReference type="InterPro" id="IPR019422">
    <property type="entry name" value="7TM_GPCR_serpentine_rcpt_Srh"/>
</dbReference>
<proteinExistence type="predicted"/>
<keyword evidence="1" id="KW-0812">Transmembrane</keyword>
<feature type="non-terminal residue" evidence="2">
    <location>
        <position position="128"/>
    </location>
</feature>
<evidence type="ECO:0000313" key="3">
    <source>
        <dbReference type="Proteomes" id="UP001432322"/>
    </source>
</evidence>
<feature type="transmembrane region" description="Helical" evidence="1">
    <location>
        <begin position="47"/>
        <end position="66"/>
    </location>
</feature>
<dbReference type="Proteomes" id="UP001432322">
    <property type="component" value="Unassembled WGS sequence"/>
</dbReference>
<protein>
    <recommendedName>
        <fullName evidence="4">G protein-coupled receptor</fullName>
    </recommendedName>
</protein>
<evidence type="ECO:0008006" key="4">
    <source>
        <dbReference type="Google" id="ProtNLM"/>
    </source>
</evidence>
<feature type="non-terminal residue" evidence="2">
    <location>
        <position position="1"/>
    </location>
</feature>
<reference evidence="2" key="1">
    <citation type="submission" date="2023-10" db="EMBL/GenBank/DDBJ databases">
        <title>Genome assembly of Pristionchus species.</title>
        <authorList>
            <person name="Yoshida K."/>
            <person name="Sommer R.J."/>
        </authorList>
    </citation>
    <scope>NUCLEOTIDE SEQUENCE</scope>
    <source>
        <strain evidence="2">RS5133</strain>
    </source>
</reference>
<accession>A0AAV5W1B5</accession>
<keyword evidence="1" id="KW-1133">Transmembrane helix</keyword>
<dbReference type="EMBL" id="BTSY01000004">
    <property type="protein sequence ID" value="GMT25906.1"/>
    <property type="molecule type" value="Genomic_DNA"/>
</dbReference>